<dbReference type="PROSITE" id="PS51186">
    <property type="entry name" value="GNAT"/>
    <property type="match status" value="1"/>
</dbReference>
<gene>
    <name evidence="8" type="primary">argA</name>
    <name evidence="10" type="ORF">GH975_00430</name>
</gene>
<accession>A0A5Q2QA16</accession>
<dbReference type="Gene3D" id="3.40.1160.10">
    <property type="entry name" value="Acetylglutamate kinase-like"/>
    <property type="match status" value="1"/>
</dbReference>
<dbReference type="PIRSF" id="PIRSF000423">
    <property type="entry name" value="ArgA"/>
    <property type="match status" value="1"/>
</dbReference>
<evidence type="ECO:0000256" key="5">
    <source>
        <dbReference type="ARBA" id="ARBA00022679"/>
    </source>
</evidence>
<name>A0A5Q2QA16_9GAMM</name>
<dbReference type="KEGG" id="llp:GH975_00430"/>
<keyword evidence="5 8" id="KW-0808">Transferase</keyword>
<dbReference type="PANTHER" id="PTHR30602">
    <property type="entry name" value="AMINO-ACID ACETYLTRANSFERASE"/>
    <property type="match status" value="1"/>
</dbReference>
<dbReference type="SUPFAM" id="SSF53633">
    <property type="entry name" value="Carbamate kinase-like"/>
    <property type="match status" value="1"/>
</dbReference>
<protein>
    <recommendedName>
        <fullName evidence="8">Amino-acid acetyltransferase</fullName>
        <ecNumber evidence="8">2.3.1.1</ecNumber>
    </recommendedName>
    <alternativeName>
        <fullName evidence="8">N-acetylglutamate synthase</fullName>
        <shortName evidence="8">AGS</shortName>
        <shortName evidence="8">NAGS</shortName>
    </alternativeName>
</protein>
<evidence type="ECO:0000256" key="2">
    <source>
        <dbReference type="ARBA" id="ARBA00009145"/>
    </source>
</evidence>
<comment type="similarity">
    <text evidence="2 8">Belongs to the acetyltransferase family. ArgA subfamily.</text>
</comment>
<dbReference type="SUPFAM" id="SSF55729">
    <property type="entry name" value="Acyl-CoA N-acyltransferases (Nat)"/>
    <property type="match status" value="1"/>
</dbReference>
<reference evidence="10 11" key="1">
    <citation type="submission" date="2019-11" db="EMBL/GenBank/DDBJ databases">
        <authorList>
            <person name="Khan S.A."/>
            <person name="Jeon C.O."/>
            <person name="Chun B.H."/>
        </authorList>
    </citation>
    <scope>NUCLEOTIDE SEQUENCE [LARGE SCALE GENOMIC DNA]</scope>
    <source>
        <strain evidence="10 11">IMCC 1097</strain>
    </source>
</reference>
<evidence type="ECO:0000256" key="1">
    <source>
        <dbReference type="ARBA" id="ARBA00004925"/>
    </source>
</evidence>
<keyword evidence="6 8" id="KW-0012">Acyltransferase</keyword>
<evidence type="ECO:0000256" key="3">
    <source>
        <dbReference type="ARBA" id="ARBA00022571"/>
    </source>
</evidence>
<dbReference type="Proteomes" id="UP000388235">
    <property type="component" value="Chromosome"/>
</dbReference>
<evidence type="ECO:0000256" key="7">
    <source>
        <dbReference type="ARBA" id="ARBA00048372"/>
    </source>
</evidence>
<proteinExistence type="inferred from homology"/>
<evidence type="ECO:0000256" key="4">
    <source>
        <dbReference type="ARBA" id="ARBA00022605"/>
    </source>
</evidence>
<dbReference type="InterPro" id="IPR036393">
    <property type="entry name" value="AceGlu_kinase-like_sf"/>
</dbReference>
<sequence>MTTANQFRAMAPYIHEHRDKRVIIMVPGQAIPEASSLIHDIALLQALGLKVVVVHGYRPQLDALLSAAGHQPEFHDGRRITPAIAQAQVLAAAGATRLQLEAALSQGMPNSPMAHARVRVVGGNFIQGRPLGVINGVDMQHTGCVRSIDGIAINRHLDNGDLVLVSCLGHSLTGETFNLRLHEVAQKLATTLNADKLIVLGKHWPTTVDDQPLHELAASDLPELIERIDERQRDALRLAADACNLGVERVHLLNWRQDGVLLDELFTRDGVGTLVYRTAYERLRRAEARDIGNLIELLKPMEDSGFLVKRERERLETEVDRFVVVERDRTLIGCAALYPLEEQHAEIACVAVHPDYQGGDLGDNLLHRIEKEAAHQGLTHLWVLTTVAEHWFQEKGFEKADVDALPSARKALYNWQRASKVMVKTL</sequence>
<comment type="catalytic activity">
    <reaction evidence="7 8">
        <text>L-glutamate + acetyl-CoA = N-acetyl-L-glutamate + CoA + H(+)</text>
        <dbReference type="Rhea" id="RHEA:24292"/>
        <dbReference type="ChEBI" id="CHEBI:15378"/>
        <dbReference type="ChEBI" id="CHEBI:29985"/>
        <dbReference type="ChEBI" id="CHEBI:44337"/>
        <dbReference type="ChEBI" id="CHEBI:57287"/>
        <dbReference type="ChEBI" id="CHEBI:57288"/>
        <dbReference type="EC" id="2.3.1.1"/>
    </reaction>
</comment>
<dbReference type="Gene3D" id="3.40.630.30">
    <property type="match status" value="1"/>
</dbReference>
<organism evidence="10 11">
    <name type="scientific">Litorivicinus lipolyticus</name>
    <dbReference type="NCBI Taxonomy" id="418701"/>
    <lineage>
        <taxon>Bacteria</taxon>
        <taxon>Pseudomonadati</taxon>
        <taxon>Pseudomonadota</taxon>
        <taxon>Gammaproteobacteria</taxon>
        <taxon>Oceanospirillales</taxon>
        <taxon>Litorivicinaceae</taxon>
        <taxon>Litorivicinus</taxon>
    </lineage>
</organism>
<dbReference type="OrthoDB" id="9802238at2"/>
<evidence type="ECO:0000256" key="6">
    <source>
        <dbReference type="ARBA" id="ARBA00023315"/>
    </source>
</evidence>
<dbReference type="CDD" id="cd04301">
    <property type="entry name" value="NAT_SF"/>
    <property type="match status" value="1"/>
</dbReference>
<dbReference type="PANTHER" id="PTHR30602:SF12">
    <property type="entry name" value="AMINO-ACID ACETYLTRANSFERASE NAGS1, CHLOROPLASTIC-RELATED"/>
    <property type="match status" value="1"/>
</dbReference>
<dbReference type="EMBL" id="CP045871">
    <property type="protein sequence ID" value="QGG79101.1"/>
    <property type="molecule type" value="Genomic_DNA"/>
</dbReference>
<dbReference type="EC" id="2.3.1.1" evidence="8"/>
<dbReference type="Pfam" id="PF00696">
    <property type="entry name" value="AA_kinase"/>
    <property type="match status" value="1"/>
</dbReference>
<dbReference type="GO" id="GO:0006526">
    <property type="term" value="P:L-arginine biosynthetic process"/>
    <property type="evidence" value="ECO:0007669"/>
    <property type="project" value="UniProtKB-UniRule"/>
</dbReference>
<evidence type="ECO:0000259" key="9">
    <source>
        <dbReference type="PROSITE" id="PS51186"/>
    </source>
</evidence>
<dbReference type="NCBIfam" id="TIGR01890">
    <property type="entry name" value="N-Ac-Glu-synth"/>
    <property type="match status" value="1"/>
</dbReference>
<dbReference type="AlphaFoldDB" id="A0A5Q2QA16"/>
<keyword evidence="4 8" id="KW-0028">Amino-acid biosynthesis</keyword>
<dbReference type="CDD" id="cd04237">
    <property type="entry name" value="AAK_NAGS-ABP"/>
    <property type="match status" value="1"/>
</dbReference>
<comment type="subcellular location">
    <subcellularLocation>
        <location evidence="8">Cytoplasm</location>
    </subcellularLocation>
</comment>
<dbReference type="Pfam" id="PF00583">
    <property type="entry name" value="Acetyltransf_1"/>
    <property type="match status" value="1"/>
</dbReference>
<dbReference type="InterPro" id="IPR000182">
    <property type="entry name" value="GNAT_dom"/>
</dbReference>
<evidence type="ECO:0000256" key="8">
    <source>
        <dbReference type="HAMAP-Rule" id="MF_01105"/>
    </source>
</evidence>
<dbReference type="InterPro" id="IPR001048">
    <property type="entry name" value="Asp/Glu/Uridylate_kinase"/>
</dbReference>
<dbReference type="InterPro" id="IPR016181">
    <property type="entry name" value="Acyl_CoA_acyltransferase"/>
</dbReference>
<keyword evidence="11" id="KW-1185">Reference proteome</keyword>
<evidence type="ECO:0000313" key="10">
    <source>
        <dbReference type="EMBL" id="QGG79101.1"/>
    </source>
</evidence>
<comment type="miscellaneous">
    <text evidence="8">In bacteria which possess the bifunctional enzyme ornithine acetyltransferase/N-acetylglutamate synthase (ArgJ), ArgA fulfills an anaplerotic role.</text>
</comment>
<dbReference type="InterPro" id="IPR033719">
    <property type="entry name" value="NAGS_kin"/>
</dbReference>
<dbReference type="GO" id="GO:0004042">
    <property type="term" value="F:L-glutamate N-acetyltransferase activity"/>
    <property type="evidence" value="ECO:0007669"/>
    <property type="project" value="UniProtKB-UniRule"/>
</dbReference>
<keyword evidence="3 8" id="KW-0055">Arginine biosynthesis</keyword>
<feature type="domain" description="N-acetyltransferase" evidence="9">
    <location>
        <begin position="281"/>
        <end position="426"/>
    </location>
</feature>
<dbReference type="GO" id="GO:0005737">
    <property type="term" value="C:cytoplasm"/>
    <property type="evidence" value="ECO:0007669"/>
    <property type="project" value="UniProtKB-SubCell"/>
</dbReference>
<dbReference type="RefSeq" id="WP_153712605.1">
    <property type="nucleotide sequence ID" value="NZ_CP045871.1"/>
</dbReference>
<dbReference type="HAMAP" id="MF_01105">
    <property type="entry name" value="N_acetyl_glu_synth"/>
    <property type="match status" value="1"/>
</dbReference>
<dbReference type="UniPathway" id="UPA00068">
    <property type="reaction ID" value="UER00106"/>
</dbReference>
<keyword evidence="8" id="KW-0963">Cytoplasm</keyword>
<dbReference type="InterPro" id="IPR010167">
    <property type="entry name" value="NH2A_AcTrfase"/>
</dbReference>
<comment type="pathway">
    <text evidence="1 8">Amino-acid biosynthesis; L-arginine biosynthesis; N(2)-acetyl-L-ornithine from L-glutamate: step 1/4.</text>
</comment>
<evidence type="ECO:0000313" key="11">
    <source>
        <dbReference type="Proteomes" id="UP000388235"/>
    </source>
</evidence>
<dbReference type="NCBIfam" id="NF003641">
    <property type="entry name" value="PRK05279.1"/>
    <property type="match status" value="1"/>
</dbReference>